<dbReference type="Pfam" id="PF17171">
    <property type="entry name" value="GST_C_6"/>
    <property type="match status" value="1"/>
</dbReference>
<feature type="compositionally biased region" description="Polar residues" evidence="1">
    <location>
        <begin position="9"/>
        <end position="21"/>
    </location>
</feature>
<accession>A0AAN8EQB5</accession>
<dbReference type="InterPro" id="IPR050931">
    <property type="entry name" value="Mito_Protein_Transport_Metaxin"/>
</dbReference>
<dbReference type="InterPro" id="IPR012336">
    <property type="entry name" value="Thioredoxin-like_fold"/>
</dbReference>
<dbReference type="Pfam" id="PF17172">
    <property type="entry name" value="GST_N_4"/>
    <property type="match status" value="1"/>
</dbReference>
<keyword evidence="5" id="KW-1185">Reference proteome</keyword>
<dbReference type="PANTHER" id="PTHR12289:SF44">
    <property type="entry name" value="OUTER MEMBRANE PROTEIN (SAM35), PUTATIVE (AFU_ORTHOLOGUE AFUA_1G13180)-RELATED"/>
    <property type="match status" value="1"/>
</dbReference>
<feature type="domain" description="Metaxin glutathione S-transferase" evidence="2">
    <location>
        <begin position="242"/>
        <end position="315"/>
    </location>
</feature>
<evidence type="ECO:0000313" key="5">
    <source>
        <dbReference type="Proteomes" id="UP001316803"/>
    </source>
</evidence>
<feature type="region of interest" description="Disordered" evidence="1">
    <location>
        <begin position="1"/>
        <end position="37"/>
    </location>
</feature>
<protein>
    <submittedName>
        <fullName evidence="4">Uncharacterized protein</fullName>
    </submittedName>
</protein>
<feature type="domain" description="Thioredoxin-like fold" evidence="3">
    <location>
        <begin position="95"/>
        <end position="191"/>
    </location>
</feature>
<dbReference type="AlphaFoldDB" id="A0AAN8EQB5"/>
<reference evidence="4 5" key="1">
    <citation type="submission" date="2022-12" db="EMBL/GenBank/DDBJ databases">
        <title>Genomic features and morphological characterization of a novel Knufia sp. strain isolated from spacecraft assembly facility.</title>
        <authorList>
            <person name="Teixeira M."/>
            <person name="Chander A.M."/>
            <person name="Stajich J.E."/>
            <person name="Venkateswaran K."/>
        </authorList>
    </citation>
    <scope>NUCLEOTIDE SEQUENCE [LARGE SCALE GENOMIC DNA]</scope>
    <source>
        <strain evidence="4 5">FJI-L2-BK-P2</strain>
    </source>
</reference>
<proteinExistence type="predicted"/>
<dbReference type="Proteomes" id="UP001316803">
    <property type="component" value="Unassembled WGS sequence"/>
</dbReference>
<evidence type="ECO:0000313" key="4">
    <source>
        <dbReference type="EMBL" id="KAK5949828.1"/>
    </source>
</evidence>
<name>A0AAN8EQB5_9EURO</name>
<dbReference type="GO" id="GO:0001401">
    <property type="term" value="C:SAM complex"/>
    <property type="evidence" value="ECO:0007669"/>
    <property type="project" value="TreeGrafter"/>
</dbReference>
<dbReference type="EMBL" id="JAKLMC020000032">
    <property type="protein sequence ID" value="KAK5949828.1"/>
    <property type="molecule type" value="Genomic_DNA"/>
</dbReference>
<gene>
    <name evidence="4" type="ORF">OHC33_009217</name>
</gene>
<evidence type="ECO:0000259" key="3">
    <source>
        <dbReference type="Pfam" id="PF17172"/>
    </source>
</evidence>
<dbReference type="PANTHER" id="PTHR12289">
    <property type="entry name" value="METAXIN RELATED"/>
    <property type="match status" value="1"/>
</dbReference>
<dbReference type="InterPro" id="IPR033468">
    <property type="entry name" value="Metaxin_GST"/>
</dbReference>
<comment type="caution">
    <text evidence="4">The sequence shown here is derived from an EMBL/GenBank/DDBJ whole genome shotgun (WGS) entry which is preliminary data.</text>
</comment>
<feature type="compositionally biased region" description="Low complexity" evidence="1">
    <location>
        <begin position="22"/>
        <end position="37"/>
    </location>
</feature>
<evidence type="ECO:0000256" key="1">
    <source>
        <dbReference type="SAM" id="MobiDB-lite"/>
    </source>
</evidence>
<dbReference type="GO" id="GO:0007005">
    <property type="term" value="P:mitochondrion organization"/>
    <property type="evidence" value="ECO:0007669"/>
    <property type="project" value="TreeGrafter"/>
</dbReference>
<organism evidence="4 5">
    <name type="scientific">Knufia fluminis</name>
    <dbReference type="NCBI Taxonomy" id="191047"/>
    <lineage>
        <taxon>Eukaryota</taxon>
        <taxon>Fungi</taxon>
        <taxon>Dikarya</taxon>
        <taxon>Ascomycota</taxon>
        <taxon>Pezizomycotina</taxon>
        <taxon>Eurotiomycetes</taxon>
        <taxon>Chaetothyriomycetidae</taxon>
        <taxon>Chaetothyriales</taxon>
        <taxon>Trichomeriaceae</taxon>
        <taxon>Knufia</taxon>
    </lineage>
</organism>
<evidence type="ECO:0000259" key="2">
    <source>
        <dbReference type="Pfam" id="PF17171"/>
    </source>
</evidence>
<sequence length="322" mass="36195">MHQKPGTIKGQTMNATGPSPNTQSSQKSSRVTQSKQSSSWFSLPAPIRAIFDTFPLITYDENELPQRVSKSRSQNTLHIFTLRGGDDSRNLSPNPACLKWQAYLLAKRIPFTIVSANNHASPTGALPFMLPGAKKKEPQPQAIISSKLQRWAETQGASEEKVDIRLGAYMSLIDQNIRSAWLYFLYLQPHNFEGVACKLYVETASSNTFVQKTLAHQLQAAAREQLLRTRSFIDEEEIYESAEAAFRSLATVLAGQKFFSRSDSPGLFDVSLFAYTHLLLSMERQEADGGLTWENEALLEILLRHQSLVEHRQRVLAYCVET</sequence>